<evidence type="ECO:0000313" key="2">
    <source>
        <dbReference type="Proteomes" id="UP000276133"/>
    </source>
</evidence>
<dbReference type="AlphaFoldDB" id="A0A3M7PLD2"/>
<reference evidence="1 2" key="1">
    <citation type="journal article" date="2018" name="Sci. Rep.">
        <title>Genomic signatures of local adaptation to the degree of environmental predictability in rotifers.</title>
        <authorList>
            <person name="Franch-Gras L."/>
            <person name="Hahn C."/>
            <person name="Garcia-Roger E.M."/>
            <person name="Carmona M.J."/>
            <person name="Serra M."/>
            <person name="Gomez A."/>
        </authorList>
    </citation>
    <scope>NUCLEOTIDE SEQUENCE [LARGE SCALE GENOMIC DNA]</scope>
    <source>
        <strain evidence="1">HYR1</strain>
    </source>
</reference>
<evidence type="ECO:0000313" key="1">
    <source>
        <dbReference type="EMBL" id="RMZ99926.1"/>
    </source>
</evidence>
<gene>
    <name evidence="1" type="ORF">BpHYR1_038563</name>
</gene>
<accession>A0A3M7PLD2</accession>
<name>A0A3M7PLD2_BRAPC</name>
<comment type="caution">
    <text evidence="1">The sequence shown here is derived from an EMBL/GenBank/DDBJ whole genome shotgun (WGS) entry which is preliminary data.</text>
</comment>
<organism evidence="1 2">
    <name type="scientific">Brachionus plicatilis</name>
    <name type="common">Marine rotifer</name>
    <name type="synonym">Brachionus muelleri</name>
    <dbReference type="NCBI Taxonomy" id="10195"/>
    <lineage>
        <taxon>Eukaryota</taxon>
        <taxon>Metazoa</taxon>
        <taxon>Spiralia</taxon>
        <taxon>Gnathifera</taxon>
        <taxon>Rotifera</taxon>
        <taxon>Eurotatoria</taxon>
        <taxon>Monogononta</taxon>
        <taxon>Pseudotrocha</taxon>
        <taxon>Ploima</taxon>
        <taxon>Brachionidae</taxon>
        <taxon>Brachionus</taxon>
    </lineage>
</organism>
<proteinExistence type="predicted"/>
<sequence length="147" mass="16023">MIAFPTSVAPKNVQNFTKKWPQVIPAKSKSGLGIEAHNKMPMNPTFLIILKTLNLILSSILSLIEPSFSASNKCSNSSSSSLSDPSLWWLSLPERAAARAIKYGGSSPMAVPAPHMKDSRRTLDIMDKMVIKLEEVSVEFGQMMSSG</sequence>
<dbReference type="Proteomes" id="UP000276133">
    <property type="component" value="Unassembled WGS sequence"/>
</dbReference>
<dbReference type="EMBL" id="REGN01009993">
    <property type="protein sequence ID" value="RMZ99926.1"/>
    <property type="molecule type" value="Genomic_DNA"/>
</dbReference>
<keyword evidence="2" id="KW-1185">Reference proteome</keyword>
<protein>
    <submittedName>
        <fullName evidence="1">Uncharacterized protein</fullName>
    </submittedName>
</protein>